<evidence type="ECO:0000313" key="1">
    <source>
        <dbReference type="EMBL" id="QDJ96884.1"/>
    </source>
</evidence>
<organism evidence="1 2">
    <name type="scientific">Aeromonas phage PS1</name>
    <dbReference type="NCBI Taxonomy" id="2591406"/>
    <lineage>
        <taxon>Viruses</taxon>
        <taxon>Duplodnaviria</taxon>
        <taxon>Heunggongvirae</taxon>
        <taxon>Uroviricota</taxon>
        <taxon>Caudoviricetes</taxon>
        <taxon>Chimalliviridae</taxon>
        <taxon>Ferozepurvirus</taxon>
        <taxon>Ferozepurvirus PS1</taxon>
    </lineage>
</organism>
<proteinExistence type="predicted"/>
<reference evidence="1" key="1">
    <citation type="submission" date="2019-06" db="EMBL/GenBank/DDBJ databases">
        <title>Complete genome sequence of Aeromonas hydrophila bacteriophage PS1.</title>
        <authorList>
            <person name="Rai S."/>
            <person name="Tyagi A."/>
            <person name="Kumar N."/>
            <person name="Singh N."/>
        </authorList>
    </citation>
    <scope>NUCLEOTIDE SEQUENCE [LARGE SCALE GENOMIC DNA]</scope>
</reference>
<dbReference type="Proteomes" id="UP000317703">
    <property type="component" value="Segment"/>
</dbReference>
<keyword evidence="2" id="KW-1185">Reference proteome</keyword>
<dbReference type="EMBL" id="MN032614">
    <property type="protein sequence ID" value="QDJ96884.1"/>
    <property type="molecule type" value="Genomic_DNA"/>
</dbReference>
<protein>
    <submittedName>
        <fullName evidence="1">Uncharacterized protein</fullName>
    </submittedName>
</protein>
<accession>A0A514TV39</accession>
<sequence length="66" mass="7590">MSNKNGIHHVVKEPDSKLWPKVTLCGKKVWYHDMPIGIEHARACVEQGTYLQPCKNCMKKAPKEQE</sequence>
<name>A0A514TV39_9CAUD</name>
<gene>
    <name evidence="1" type="ORF">PS1_0125</name>
</gene>
<evidence type="ECO:0000313" key="2">
    <source>
        <dbReference type="Proteomes" id="UP000317703"/>
    </source>
</evidence>